<dbReference type="Pfam" id="PF04389">
    <property type="entry name" value="Peptidase_M28"/>
    <property type="match status" value="1"/>
</dbReference>
<feature type="domain" description="Peptidase M28" evidence="2">
    <location>
        <begin position="95"/>
        <end position="315"/>
    </location>
</feature>
<dbReference type="RefSeq" id="WP_014150261.1">
    <property type="nucleotide sequence ID" value="NC_016112.1"/>
</dbReference>
<evidence type="ECO:0000313" key="3">
    <source>
        <dbReference type="EMBL" id="CCE25512.1"/>
    </source>
</evidence>
<dbReference type="EMBL" id="FO082060">
    <property type="protein sequence ID" value="CCE25512.1"/>
    <property type="molecule type" value="Genomic_DNA"/>
</dbReference>
<evidence type="ECO:0000256" key="1">
    <source>
        <dbReference type="SAM" id="SignalP"/>
    </source>
</evidence>
<dbReference type="STRING" id="1091494.MEALZ_3857"/>
<protein>
    <submittedName>
        <fullName evidence="3">Peptidase M28</fullName>
    </submittedName>
</protein>
<accession>G4SZR2</accession>
<sequence length="329" mass="37000">MIIRSMILSAALAAFFAASVKANDARQAFSSVDLDMTEQRLKEHLKALTVTIGERSVRFPEHLEKTAAYIESFYRGLGMTTEREPYDYRDMTVANVIARLEPEKQSARHYLIGAHYDSVTGTVGADDNASAIAVQLETARQLLALSKQGRLDTAVSFVSFALEEPPVFGTRYMGSRVHARRAREAGQNIDGMLCLEMVGYTCHEPSCQRYPFPLMFLGYPKQGDFIGIVGNFSSLPLTRSLHRSFQQNPNLPVVKLTVPLSGRIMPAVRLSDHASFWDEGYRAVMITDTAFYRNPHYHRSTDTMETLDYRFMAELVQSLVGFFADRQAE</sequence>
<dbReference type="GO" id="GO:0006508">
    <property type="term" value="P:proteolysis"/>
    <property type="evidence" value="ECO:0007669"/>
    <property type="project" value="InterPro"/>
</dbReference>
<keyword evidence="4" id="KW-1185">Reference proteome</keyword>
<reference evidence="4" key="1">
    <citation type="journal article" date="2012" name="J. Bacteriol.">
        <title>Genome sequence of the haloalkaliphilic methanotrophic bacterium Methylomicrobium alcaliphilum 20Z.</title>
        <authorList>
            <person name="Vuilleumier S."/>
            <person name="Khmelenina V.N."/>
            <person name="Bringel F."/>
            <person name="Reshetnikov A.S."/>
            <person name="Lajus A."/>
            <person name="Mangenot S."/>
            <person name="Rouy Z."/>
            <person name="Op den Camp H.J."/>
            <person name="Jetten M.S."/>
            <person name="Dispirito A.A."/>
            <person name="Dunfield P."/>
            <person name="Klotz M.G."/>
            <person name="Semrau J.D."/>
            <person name="Stein L.Y."/>
            <person name="Barbe V."/>
            <person name="Medigue C."/>
            <person name="Trotsenko Y.A."/>
            <person name="Kalyuzhnaya M.G."/>
        </authorList>
    </citation>
    <scope>NUCLEOTIDE SEQUENCE [LARGE SCALE GENOMIC DNA]</scope>
    <source>
        <strain evidence="4">DSM 19304 / NCIMB 14124 / VKM B-2133 / 20Z</strain>
    </source>
</reference>
<dbReference type="Proteomes" id="UP000008315">
    <property type="component" value="Chromosome"/>
</dbReference>
<evidence type="ECO:0000313" key="4">
    <source>
        <dbReference type="Proteomes" id="UP000008315"/>
    </source>
</evidence>
<dbReference type="AlphaFoldDB" id="G4SZR2"/>
<feature type="signal peptide" evidence="1">
    <location>
        <begin position="1"/>
        <end position="22"/>
    </location>
</feature>
<feature type="chain" id="PRO_5003468079" evidence="1">
    <location>
        <begin position="23"/>
        <end position="329"/>
    </location>
</feature>
<dbReference type="PANTHER" id="PTHR12147">
    <property type="entry name" value="METALLOPEPTIDASE M28 FAMILY MEMBER"/>
    <property type="match status" value="1"/>
</dbReference>
<dbReference type="InterPro" id="IPR045175">
    <property type="entry name" value="M28_fam"/>
</dbReference>
<dbReference type="PANTHER" id="PTHR12147:SF26">
    <property type="entry name" value="PEPTIDASE M28 DOMAIN-CONTAINING PROTEIN"/>
    <property type="match status" value="1"/>
</dbReference>
<keyword evidence="1" id="KW-0732">Signal</keyword>
<dbReference type="Gene3D" id="3.40.630.10">
    <property type="entry name" value="Zn peptidases"/>
    <property type="match status" value="1"/>
</dbReference>
<organism evidence="3 4">
    <name type="scientific">Methylotuvimicrobium alcaliphilum (strain DSM 19304 / NCIMB 14124 / VKM B-2133 / 20Z)</name>
    <name type="common">Methylomicrobium alcaliphilum</name>
    <dbReference type="NCBI Taxonomy" id="1091494"/>
    <lineage>
        <taxon>Bacteria</taxon>
        <taxon>Pseudomonadati</taxon>
        <taxon>Pseudomonadota</taxon>
        <taxon>Gammaproteobacteria</taxon>
        <taxon>Methylococcales</taxon>
        <taxon>Methylococcaceae</taxon>
        <taxon>Methylotuvimicrobium</taxon>
    </lineage>
</organism>
<dbReference type="KEGG" id="mah:MEALZ_3857"/>
<evidence type="ECO:0000259" key="2">
    <source>
        <dbReference type="Pfam" id="PF04389"/>
    </source>
</evidence>
<dbReference type="GO" id="GO:0008235">
    <property type="term" value="F:metalloexopeptidase activity"/>
    <property type="evidence" value="ECO:0007669"/>
    <property type="project" value="InterPro"/>
</dbReference>
<dbReference type="HOGENOM" id="CLU_048743_0_0_6"/>
<proteinExistence type="predicted"/>
<dbReference type="PATRIC" id="fig|271065.3.peg.3982"/>
<dbReference type="SUPFAM" id="SSF53187">
    <property type="entry name" value="Zn-dependent exopeptidases"/>
    <property type="match status" value="1"/>
</dbReference>
<gene>
    <name evidence="3" type="ordered locus">MEALZ_3857</name>
</gene>
<dbReference type="InterPro" id="IPR007484">
    <property type="entry name" value="Peptidase_M28"/>
</dbReference>
<name>G4SZR2_META2</name>